<dbReference type="Proteomes" id="UP001596540">
    <property type="component" value="Unassembled WGS sequence"/>
</dbReference>
<evidence type="ECO:0000313" key="2">
    <source>
        <dbReference type="Proteomes" id="UP001596540"/>
    </source>
</evidence>
<reference evidence="2" key="1">
    <citation type="journal article" date="2019" name="Int. J. Syst. Evol. Microbiol.">
        <title>The Global Catalogue of Microorganisms (GCM) 10K type strain sequencing project: providing services to taxonomists for standard genome sequencing and annotation.</title>
        <authorList>
            <consortium name="The Broad Institute Genomics Platform"/>
            <consortium name="The Broad Institute Genome Sequencing Center for Infectious Disease"/>
            <person name="Wu L."/>
            <person name="Ma J."/>
        </authorList>
    </citation>
    <scope>NUCLEOTIDE SEQUENCE [LARGE SCALE GENOMIC DNA]</scope>
    <source>
        <strain evidence="2">CGMCC 4.7382</strain>
    </source>
</reference>
<dbReference type="RefSeq" id="WP_379872747.1">
    <property type="nucleotide sequence ID" value="NZ_JBHTBH010000010.1"/>
</dbReference>
<sequence length="60" mass="6452">MPITITSSYLAACTDDIMQCVQRGVVFIIVHEGRPVARLAPFGFGGGDTPWWTAAETPAE</sequence>
<dbReference type="EMBL" id="JBHTBH010000010">
    <property type="protein sequence ID" value="MFC7330104.1"/>
    <property type="molecule type" value="Genomic_DNA"/>
</dbReference>
<protein>
    <recommendedName>
        <fullName evidence="3">Type II toxin-antitoxin system Phd/YefM family antitoxin</fullName>
    </recommendedName>
</protein>
<organism evidence="1 2">
    <name type="scientific">Marinactinospora rubrisoli</name>
    <dbReference type="NCBI Taxonomy" id="2715399"/>
    <lineage>
        <taxon>Bacteria</taxon>
        <taxon>Bacillati</taxon>
        <taxon>Actinomycetota</taxon>
        <taxon>Actinomycetes</taxon>
        <taxon>Streptosporangiales</taxon>
        <taxon>Nocardiopsidaceae</taxon>
        <taxon>Marinactinospora</taxon>
    </lineage>
</organism>
<accession>A0ABW2KJB9</accession>
<proteinExistence type="predicted"/>
<name>A0ABW2KJB9_9ACTN</name>
<comment type="caution">
    <text evidence="1">The sequence shown here is derived from an EMBL/GenBank/DDBJ whole genome shotgun (WGS) entry which is preliminary data.</text>
</comment>
<keyword evidence="2" id="KW-1185">Reference proteome</keyword>
<gene>
    <name evidence="1" type="ORF">ACFQRF_20445</name>
</gene>
<evidence type="ECO:0008006" key="3">
    <source>
        <dbReference type="Google" id="ProtNLM"/>
    </source>
</evidence>
<evidence type="ECO:0000313" key="1">
    <source>
        <dbReference type="EMBL" id="MFC7330104.1"/>
    </source>
</evidence>